<sequence length="370" mass="41383">MSDLSIAQKFNMPISKPTSINSNTNQINQCSKDGKGISTGVKVAIATSLVALASYGIYAVTRGKVKPKTAPITGNNTSVQEIKELSVNAFKEIGRFNKGRAVLADGTNYTGKIVSEPKDGSKFVMEYLDGVLQKSTKIKGEETVFEKTYKYSDELGLVNVIKNKSSVLKKFVDEAGNLNIVTSKHHNVIDKSTGLIRRDCRFIDKHNNISGFFETPYCIRAREGGINYPLKIKGTEVQTAFLDPMSGGVGNLEKGECNLVWNYRGRKNDGDNVFHIDTIYRFNSSGKSMRNIDLYGRYGKYKKLDFDFKSGFVTNGESPLFKYNYKTNEITDLKIDKNEAEELVNFAKEQYGLYQKAQKARLREYKAGIC</sequence>
<organism evidence="1 2">
    <name type="scientific">Candidatus Limenecus avicola</name>
    <dbReference type="NCBI Taxonomy" id="2840847"/>
    <lineage>
        <taxon>Bacteria</taxon>
        <taxon>Bacillati</taxon>
        <taxon>Bacillota</taxon>
        <taxon>Clostridia</taxon>
        <taxon>Eubacteriales</taxon>
        <taxon>Clostridiaceae</taxon>
        <taxon>Clostridiaceae incertae sedis</taxon>
        <taxon>Candidatus Limenecus</taxon>
    </lineage>
</organism>
<protein>
    <submittedName>
        <fullName evidence="1">Uncharacterized protein</fullName>
    </submittedName>
</protein>
<dbReference type="Proteomes" id="UP000886748">
    <property type="component" value="Unassembled WGS sequence"/>
</dbReference>
<reference evidence="1" key="1">
    <citation type="submission" date="2020-10" db="EMBL/GenBank/DDBJ databases">
        <authorList>
            <person name="Gilroy R."/>
        </authorList>
    </citation>
    <scope>NUCLEOTIDE SEQUENCE</scope>
    <source>
        <strain evidence="1">CHK154-7741</strain>
    </source>
</reference>
<dbReference type="EMBL" id="DVOD01000064">
    <property type="protein sequence ID" value="HIU93222.1"/>
    <property type="molecule type" value="Genomic_DNA"/>
</dbReference>
<comment type="caution">
    <text evidence="1">The sequence shown here is derived from an EMBL/GenBank/DDBJ whole genome shotgun (WGS) entry which is preliminary data.</text>
</comment>
<name>A0A9D1SSJ7_9CLOT</name>
<dbReference type="AlphaFoldDB" id="A0A9D1SSJ7"/>
<evidence type="ECO:0000313" key="2">
    <source>
        <dbReference type="Proteomes" id="UP000886748"/>
    </source>
</evidence>
<proteinExistence type="predicted"/>
<accession>A0A9D1SSJ7</accession>
<reference evidence="1" key="2">
    <citation type="journal article" date="2021" name="PeerJ">
        <title>Extensive microbial diversity within the chicken gut microbiome revealed by metagenomics and culture.</title>
        <authorList>
            <person name="Gilroy R."/>
            <person name="Ravi A."/>
            <person name="Getino M."/>
            <person name="Pursley I."/>
            <person name="Horton D.L."/>
            <person name="Alikhan N.F."/>
            <person name="Baker D."/>
            <person name="Gharbi K."/>
            <person name="Hall N."/>
            <person name="Watson M."/>
            <person name="Adriaenssens E.M."/>
            <person name="Foster-Nyarko E."/>
            <person name="Jarju S."/>
            <person name="Secka A."/>
            <person name="Antonio M."/>
            <person name="Oren A."/>
            <person name="Chaudhuri R.R."/>
            <person name="La Ragione R."/>
            <person name="Hildebrand F."/>
            <person name="Pallen M.J."/>
        </authorList>
    </citation>
    <scope>NUCLEOTIDE SEQUENCE</scope>
    <source>
        <strain evidence="1">CHK154-7741</strain>
    </source>
</reference>
<gene>
    <name evidence="1" type="ORF">IAD26_08850</name>
</gene>
<evidence type="ECO:0000313" key="1">
    <source>
        <dbReference type="EMBL" id="HIU93222.1"/>
    </source>
</evidence>